<dbReference type="EMBL" id="MN740922">
    <property type="protein sequence ID" value="QHU18049.1"/>
    <property type="molecule type" value="Genomic_DNA"/>
</dbReference>
<dbReference type="GO" id="GO:0004519">
    <property type="term" value="F:endonuclease activity"/>
    <property type="evidence" value="ECO:0007669"/>
    <property type="project" value="InterPro"/>
</dbReference>
<accession>A0A6C0KKB4</accession>
<feature type="transmembrane region" description="Helical" evidence="1">
    <location>
        <begin position="6"/>
        <end position="22"/>
    </location>
</feature>
<evidence type="ECO:0000259" key="2">
    <source>
        <dbReference type="SMART" id="SM00507"/>
    </source>
</evidence>
<dbReference type="SMART" id="SM00507">
    <property type="entry name" value="HNHc"/>
    <property type="match status" value="1"/>
</dbReference>
<name>A0A6C0KKB4_9ZZZZ</name>
<dbReference type="GO" id="GO:0008270">
    <property type="term" value="F:zinc ion binding"/>
    <property type="evidence" value="ECO:0007669"/>
    <property type="project" value="InterPro"/>
</dbReference>
<feature type="domain" description="HNH nuclease" evidence="2">
    <location>
        <begin position="118"/>
        <end position="168"/>
    </location>
</feature>
<proteinExistence type="predicted"/>
<feature type="transmembrane region" description="Helical" evidence="1">
    <location>
        <begin position="34"/>
        <end position="51"/>
    </location>
</feature>
<dbReference type="CDD" id="cd00085">
    <property type="entry name" value="HNHc"/>
    <property type="match status" value="1"/>
</dbReference>
<dbReference type="GO" id="GO:0003676">
    <property type="term" value="F:nucleic acid binding"/>
    <property type="evidence" value="ECO:0007669"/>
    <property type="project" value="InterPro"/>
</dbReference>
<protein>
    <recommendedName>
        <fullName evidence="2">HNH nuclease domain-containing protein</fullName>
    </recommendedName>
</protein>
<evidence type="ECO:0000313" key="3">
    <source>
        <dbReference type="EMBL" id="QHU18049.1"/>
    </source>
</evidence>
<keyword evidence="1" id="KW-0812">Transmembrane</keyword>
<evidence type="ECO:0000256" key="1">
    <source>
        <dbReference type="SAM" id="Phobius"/>
    </source>
</evidence>
<dbReference type="AlphaFoldDB" id="A0A6C0KKB4"/>
<dbReference type="InterPro" id="IPR002711">
    <property type="entry name" value="HNH"/>
</dbReference>
<keyword evidence="1" id="KW-1133">Transmembrane helix</keyword>
<organism evidence="3">
    <name type="scientific">viral metagenome</name>
    <dbReference type="NCBI Taxonomy" id="1070528"/>
    <lineage>
        <taxon>unclassified sequences</taxon>
        <taxon>metagenomes</taxon>
        <taxon>organismal metagenomes</taxon>
    </lineage>
</organism>
<sequence>MNIRLWVILICGLVVYNIYYETNIFKHFNSFKKYYKIGIVVIFGLGALKIINSSPKIGYDNMKTLHQFIQFLPMDKNSKDMLTPLFSTPLTSNLPTQSIQRLHKSGKSTKRCVSETKKKYVASLQQWKCNKCKNQLTAWYEVDHKIRLEHGGTNELNNLEALCRECHGQKTAMENL</sequence>
<keyword evidence="1" id="KW-0472">Membrane</keyword>
<reference evidence="3" key="1">
    <citation type="journal article" date="2020" name="Nature">
        <title>Giant virus diversity and host interactions through global metagenomics.</title>
        <authorList>
            <person name="Schulz F."/>
            <person name="Roux S."/>
            <person name="Paez-Espino D."/>
            <person name="Jungbluth S."/>
            <person name="Walsh D.A."/>
            <person name="Denef V.J."/>
            <person name="McMahon K.D."/>
            <person name="Konstantinidis K.T."/>
            <person name="Eloe-Fadrosh E.A."/>
            <person name="Kyrpides N.C."/>
            <person name="Woyke T."/>
        </authorList>
    </citation>
    <scope>NUCLEOTIDE SEQUENCE</scope>
    <source>
        <strain evidence="3">GVMAG-S-3300012919-55</strain>
    </source>
</reference>
<dbReference type="InterPro" id="IPR003615">
    <property type="entry name" value="HNH_nuc"/>
</dbReference>
<dbReference type="Gene3D" id="1.10.30.50">
    <property type="match status" value="1"/>
</dbReference>
<dbReference type="Pfam" id="PF01844">
    <property type="entry name" value="HNH"/>
    <property type="match status" value="1"/>
</dbReference>